<protein>
    <submittedName>
        <fullName evidence="5">Glycosyltransferase</fullName>
        <ecNumber evidence="5">2.4.-.-</ecNumber>
    </submittedName>
</protein>
<evidence type="ECO:0000313" key="6">
    <source>
        <dbReference type="Proteomes" id="UP001597296"/>
    </source>
</evidence>
<dbReference type="Gene3D" id="3.40.50.2300">
    <property type="match status" value="1"/>
</dbReference>
<feature type="domain" description="Response regulatory" evidence="4">
    <location>
        <begin position="2"/>
        <end position="125"/>
    </location>
</feature>
<dbReference type="Gene3D" id="3.40.50.2000">
    <property type="entry name" value="Glycogen Phosphorylase B"/>
    <property type="match status" value="2"/>
</dbReference>
<feature type="modified residue" description="4-aspartylphosphate" evidence="3">
    <location>
        <position position="55"/>
    </location>
</feature>
<evidence type="ECO:0000256" key="3">
    <source>
        <dbReference type="PROSITE-ProRule" id="PRU00169"/>
    </source>
</evidence>
<dbReference type="SUPFAM" id="SSF52172">
    <property type="entry name" value="CheY-like"/>
    <property type="match status" value="1"/>
</dbReference>
<accession>A0ABW5CBE4</accession>
<comment type="caution">
    <text evidence="5">The sequence shown here is derived from an EMBL/GenBank/DDBJ whole genome shotgun (WGS) entry which is preliminary data.</text>
</comment>
<evidence type="ECO:0000256" key="2">
    <source>
        <dbReference type="ARBA" id="ARBA00022679"/>
    </source>
</evidence>
<evidence type="ECO:0000313" key="5">
    <source>
        <dbReference type="EMBL" id="MFD2233541.1"/>
    </source>
</evidence>
<dbReference type="EC" id="2.4.-.-" evidence="5"/>
<keyword evidence="1 5" id="KW-0328">Glycosyltransferase</keyword>
<dbReference type="GO" id="GO:0016757">
    <property type="term" value="F:glycosyltransferase activity"/>
    <property type="evidence" value="ECO:0007669"/>
    <property type="project" value="UniProtKB-KW"/>
</dbReference>
<keyword evidence="3" id="KW-0597">Phosphoprotein</keyword>
<dbReference type="PROSITE" id="PS50110">
    <property type="entry name" value="RESPONSE_REGULATORY"/>
    <property type="match status" value="1"/>
</dbReference>
<reference evidence="6" key="1">
    <citation type="journal article" date="2019" name="Int. J. Syst. Evol. Microbiol.">
        <title>The Global Catalogue of Microorganisms (GCM) 10K type strain sequencing project: providing services to taxonomists for standard genome sequencing and annotation.</title>
        <authorList>
            <consortium name="The Broad Institute Genomics Platform"/>
            <consortium name="The Broad Institute Genome Sequencing Center for Infectious Disease"/>
            <person name="Wu L."/>
            <person name="Ma J."/>
        </authorList>
    </citation>
    <scope>NUCLEOTIDE SEQUENCE [LARGE SCALE GENOMIC DNA]</scope>
    <source>
        <strain evidence="6">KCTC 15012</strain>
    </source>
</reference>
<evidence type="ECO:0000256" key="1">
    <source>
        <dbReference type="ARBA" id="ARBA00022676"/>
    </source>
</evidence>
<dbReference type="SUPFAM" id="SSF53756">
    <property type="entry name" value="UDP-Glycosyltransferase/glycogen phosphorylase"/>
    <property type="match status" value="1"/>
</dbReference>
<dbReference type="PANTHER" id="PTHR12526:SF510">
    <property type="entry name" value="D-INOSITOL 3-PHOSPHATE GLYCOSYLTRANSFERASE"/>
    <property type="match status" value="1"/>
</dbReference>
<sequence>MHILVVDDNPEKLKRVLQAIYETGLVDQDAVLTATCSAEARRFLAEHYFDLMVLDISLPSRPDKDPDPAGGFELLTEIARRKKYNTPSFIVGLTSYVNVLTAGRNEFSSEPWWLIQYDETSTEWKAFIAKRISHIHQSLQAAASARKPSSLPAVAPSSSLRILAVATEWSSGHGGLSTFNRQLCTALAEAGAQVACLVLASSPEEREHALPVVVVDAPVTSGSSERERLARKPRLPEGFIPDIVIGHGRITGPAAQVLAEDHFPQARRWHFIHMAPDEIEWHKLDREDDSGMRAEERTRIEVELGRSANRAIAVGPRLHGRFALELSPADCLRFDPGFDAANLPPRQPPPGRPWRVLMLGRLEDAQLKGLHIAAKAMGIAAAKREAAETRLELVVRGTPPDTSDELKGRLEKWAENDRVGMLPRLYTNDANRLQDDLLKASLVLMPSVKEGFGLVGVEAIVAGVPVLVSSESGLGEMLTEFLDPDQRRQVVVSMEGRPEQTWADAIDRVLGDRDAAFGRAAELRAKLASSKTWRAAIAALLAEEA</sequence>
<evidence type="ECO:0000259" key="4">
    <source>
        <dbReference type="PROSITE" id="PS50110"/>
    </source>
</evidence>
<dbReference type="InterPro" id="IPR001789">
    <property type="entry name" value="Sig_transdc_resp-reg_receiver"/>
</dbReference>
<gene>
    <name evidence="5" type="ORF">ACFSNB_06960</name>
</gene>
<dbReference type="PANTHER" id="PTHR12526">
    <property type="entry name" value="GLYCOSYLTRANSFERASE"/>
    <property type="match status" value="1"/>
</dbReference>
<dbReference type="InterPro" id="IPR011006">
    <property type="entry name" value="CheY-like_superfamily"/>
</dbReference>
<dbReference type="RefSeq" id="WP_377315318.1">
    <property type="nucleotide sequence ID" value="NZ_JBHUIY010000010.1"/>
</dbReference>
<dbReference type="SMART" id="SM00448">
    <property type="entry name" value="REC"/>
    <property type="match status" value="1"/>
</dbReference>
<dbReference type="CDD" id="cd03801">
    <property type="entry name" value="GT4_PimA-like"/>
    <property type="match status" value="1"/>
</dbReference>
<organism evidence="5 6">
    <name type="scientific">Phaeospirillum tilakii</name>
    <dbReference type="NCBI Taxonomy" id="741673"/>
    <lineage>
        <taxon>Bacteria</taxon>
        <taxon>Pseudomonadati</taxon>
        <taxon>Pseudomonadota</taxon>
        <taxon>Alphaproteobacteria</taxon>
        <taxon>Rhodospirillales</taxon>
        <taxon>Rhodospirillaceae</taxon>
        <taxon>Phaeospirillum</taxon>
    </lineage>
</organism>
<proteinExistence type="predicted"/>
<keyword evidence="2 5" id="KW-0808">Transferase</keyword>
<dbReference type="EMBL" id="JBHUIY010000010">
    <property type="protein sequence ID" value="MFD2233541.1"/>
    <property type="molecule type" value="Genomic_DNA"/>
</dbReference>
<name>A0ABW5CBE4_9PROT</name>
<dbReference type="Pfam" id="PF20706">
    <property type="entry name" value="GT4-conflict"/>
    <property type="match status" value="1"/>
</dbReference>
<dbReference type="Proteomes" id="UP001597296">
    <property type="component" value="Unassembled WGS sequence"/>
</dbReference>
<keyword evidence="6" id="KW-1185">Reference proteome</keyword>